<evidence type="ECO:0000256" key="2">
    <source>
        <dbReference type="RuleBase" id="RU369063"/>
    </source>
</evidence>
<gene>
    <name evidence="5" type="primary">si:ch211-269e2.1</name>
</gene>
<dbReference type="InterPro" id="IPR011989">
    <property type="entry name" value="ARM-like"/>
</dbReference>
<reference evidence="5" key="3">
    <citation type="submission" date="2025-09" db="UniProtKB">
        <authorList>
            <consortium name="Ensembl"/>
        </authorList>
    </citation>
    <scope>IDENTIFICATION</scope>
</reference>
<dbReference type="AlphaFoldDB" id="A0A8C5E6D9"/>
<dbReference type="InterPro" id="IPR056396">
    <property type="entry name" value="HEAT_SCC3-SA"/>
</dbReference>
<dbReference type="Gene3D" id="1.25.10.10">
    <property type="entry name" value="Leucine-rich Repeat Variant"/>
    <property type="match status" value="1"/>
</dbReference>
<dbReference type="PROSITE" id="PS51425">
    <property type="entry name" value="SCD"/>
    <property type="match status" value="1"/>
</dbReference>
<keyword evidence="2" id="KW-0158">Chromosome</keyword>
<evidence type="ECO:0000313" key="6">
    <source>
        <dbReference type="Proteomes" id="UP000694680"/>
    </source>
</evidence>
<keyword evidence="2" id="KW-0132">Cell division</keyword>
<keyword evidence="2" id="KW-0539">Nucleus</keyword>
<feature type="domain" description="SCD" evidence="4">
    <location>
        <begin position="190"/>
        <end position="275"/>
    </location>
</feature>
<reference evidence="5" key="1">
    <citation type="submission" date="2020-06" db="EMBL/GenBank/DDBJ databases">
        <authorList>
            <consortium name="Wellcome Sanger Institute Data Sharing"/>
        </authorList>
    </citation>
    <scope>NUCLEOTIDE SEQUENCE [LARGE SCALE GENOMIC DNA]</scope>
</reference>
<comment type="subcellular location">
    <subcellularLocation>
        <location evidence="2">Nucleus</location>
    </subcellularLocation>
    <subcellularLocation>
        <location evidence="2">Chromosome</location>
    </subcellularLocation>
    <subcellularLocation>
        <location evidence="2">Chromosome</location>
        <location evidence="2">Centromere</location>
    </subcellularLocation>
</comment>
<evidence type="ECO:0000256" key="3">
    <source>
        <dbReference type="SAM" id="MobiDB-lite"/>
    </source>
</evidence>
<dbReference type="InterPro" id="IPR013721">
    <property type="entry name" value="STAG"/>
</dbReference>
<dbReference type="PANTHER" id="PTHR11199">
    <property type="entry name" value="STROMAL ANTIGEN"/>
    <property type="match status" value="1"/>
</dbReference>
<dbReference type="GO" id="GO:0008278">
    <property type="term" value="C:cohesin complex"/>
    <property type="evidence" value="ECO:0007669"/>
    <property type="project" value="UniProtKB-UniRule"/>
</dbReference>
<dbReference type="Pfam" id="PF24571">
    <property type="entry name" value="HEAT_SCC3-SA"/>
    <property type="match status" value="1"/>
</dbReference>
<dbReference type="InterPro" id="IPR020839">
    <property type="entry name" value="SCD"/>
</dbReference>
<feature type="region of interest" description="Disordered" evidence="3">
    <location>
        <begin position="810"/>
        <end position="829"/>
    </location>
</feature>
<dbReference type="Ensembl" id="ENSGWIT00000018483.1">
    <property type="protein sequence ID" value="ENSGWIP00000016732.1"/>
    <property type="gene ID" value="ENSGWIG00000009344.1"/>
</dbReference>
<organism evidence="5 6">
    <name type="scientific">Gouania willdenowi</name>
    <name type="common">Blunt-snouted clingfish</name>
    <name type="synonym">Lepadogaster willdenowi</name>
    <dbReference type="NCBI Taxonomy" id="441366"/>
    <lineage>
        <taxon>Eukaryota</taxon>
        <taxon>Metazoa</taxon>
        <taxon>Chordata</taxon>
        <taxon>Craniata</taxon>
        <taxon>Vertebrata</taxon>
        <taxon>Euteleostomi</taxon>
        <taxon>Actinopterygii</taxon>
        <taxon>Neopterygii</taxon>
        <taxon>Teleostei</taxon>
        <taxon>Neoteleostei</taxon>
        <taxon>Acanthomorphata</taxon>
        <taxon>Ovalentaria</taxon>
        <taxon>Blenniimorphae</taxon>
        <taxon>Blenniiformes</taxon>
        <taxon>Gobiesocoidei</taxon>
        <taxon>Gobiesocidae</taxon>
        <taxon>Gobiesocinae</taxon>
        <taxon>Gouania</taxon>
    </lineage>
</organism>
<reference evidence="5" key="2">
    <citation type="submission" date="2025-08" db="UniProtKB">
        <authorList>
            <consortium name="Ensembl"/>
        </authorList>
    </citation>
    <scope>IDENTIFICATION</scope>
</reference>
<protein>
    <recommendedName>
        <fullName evidence="2">Cohesin subunit SA</fullName>
    </recommendedName>
    <alternativeName>
        <fullName evidence="2">SCC3 homolog</fullName>
    </alternativeName>
    <alternativeName>
        <fullName evidence="2">Stromal antigen</fullName>
    </alternativeName>
</protein>
<dbReference type="GO" id="GO:0005634">
    <property type="term" value="C:nucleus"/>
    <property type="evidence" value="ECO:0007669"/>
    <property type="project" value="UniProtKB-SubCell"/>
</dbReference>
<sequence length="884" mass="101254">KSWTCRKDRDSSLLDLISFFIQCSGCKGVVTAEVCQSREDRDVLSKMVEELDEDTAEYPLVQAGPYGRWFHSEFCDFLSILVAQCQHNIIFDSYLMNTIIVLLSELSNSFIRAFRHTCTLAAVKLLSSLIGVSLGLSVAIENRQKLSKVQKTKTVRQKSVQQLERLVDVRLQEKRAEVESMMNVIIKAVFLKRYRDVLPEIRSICMEELGLWMKLYSSLFLNDSYLKYIGWMMSDKVPDVRLKCVFGLQVLYKDPLLLPKMDLFTSRFKERLISMTLDKDNDVALQTMKLLVLISKMSEDLLAPEDYKQLLQFVYSSQRPLAASAGELAVAQGSDAQQDTNEEERHRLQSFAKLKALLHFFQESELHQHVVFLVDSLWDCGASLLKDWPTLTSALLLDSSSNTSKEINHEILVASVRQAAEGPVLAGRTGAKRVMSAKEKKMQNEDCLKLTSHLHLVLPTLLSKVFIPVDTLHLQITVPCVGFVFPSPKRSHINTCNIHLTSRPCVSLYQEDAVDQRLQLRFFCEKSHHCLSHRELGVRQQAFVGVCDVLTAHSYQRQLWDSLPFCPLIYSLSPKLQRALLTFTCEHVFVGPNNNSQSRVDQIAEEQRLEDLHRRRNLLAAYCKLIVHGVLEMSMAAEVFTQYVKYYNDFGDIIKETLYRTRQMDKMESARTLVLCLQQLFVQLKHKQERSSRPQEAVQTFTSIKELARRYALTFSDLVKFRECVVLIHRSGIEFVFQDFSQTADMTAPPYVSYLTILSEFSSKLLKPDKKTMFSYLQRLTANHITDMREECWQPLAYYRSSLLAAAEEEDAASNGSSDRKGCSTNRVPFTRQKPEDWILSVTFSVFTGQTNKMLKLLVFPAPCLQSRLESKVGKVPRRSTSPR</sequence>
<dbReference type="GO" id="GO:0003682">
    <property type="term" value="F:chromatin binding"/>
    <property type="evidence" value="ECO:0007669"/>
    <property type="project" value="TreeGrafter"/>
</dbReference>
<name>A0A8C5E6D9_GOUWI</name>
<dbReference type="GO" id="GO:0000775">
    <property type="term" value="C:chromosome, centromeric region"/>
    <property type="evidence" value="ECO:0007669"/>
    <property type="project" value="UniProtKB-SubCell"/>
</dbReference>
<dbReference type="InterPro" id="IPR039662">
    <property type="entry name" value="Cohesin_Scc3/SA"/>
</dbReference>
<dbReference type="GO" id="GO:0007062">
    <property type="term" value="P:sister chromatid cohesion"/>
    <property type="evidence" value="ECO:0007669"/>
    <property type="project" value="UniProtKB-UniRule"/>
</dbReference>
<comment type="function">
    <text evidence="2">Component of cohesin complex, a complex required for the cohesion of sister chromatids after DNA replication. The cohesin complex apparently forms a large proteinaceous ring within which sister chromatids can be trapped. At anaphase, the complex is cleaved and dissociates from chromatin, allowing sister chromatids to segregate.</text>
</comment>
<keyword evidence="2" id="KW-0131">Cell cycle</keyword>
<comment type="similarity">
    <text evidence="1 2">Belongs to the SCC3 family.</text>
</comment>
<dbReference type="Pfam" id="PF21581">
    <property type="entry name" value="SCD"/>
    <property type="match status" value="1"/>
</dbReference>
<dbReference type="GO" id="GO:0000785">
    <property type="term" value="C:chromatin"/>
    <property type="evidence" value="ECO:0007669"/>
    <property type="project" value="UniProtKB-UniRule"/>
</dbReference>
<dbReference type="PANTHER" id="PTHR11199:SF2">
    <property type="entry name" value="COHESIN SUBUNIT SA"/>
    <property type="match status" value="1"/>
</dbReference>
<dbReference type="SUPFAM" id="SSF48371">
    <property type="entry name" value="ARM repeat"/>
    <property type="match status" value="1"/>
</dbReference>
<dbReference type="Proteomes" id="UP000694680">
    <property type="component" value="Chromosome 21"/>
</dbReference>
<keyword evidence="6" id="KW-1185">Reference proteome</keyword>
<dbReference type="Pfam" id="PF08514">
    <property type="entry name" value="STAG"/>
    <property type="match status" value="1"/>
</dbReference>
<accession>A0A8C5E6D9</accession>
<dbReference type="GO" id="GO:0051301">
    <property type="term" value="P:cell division"/>
    <property type="evidence" value="ECO:0007669"/>
    <property type="project" value="UniProtKB-UniRule"/>
</dbReference>
<comment type="subunit">
    <text evidence="2">Part of the cohesin complex which is composed of a heterodimer between a SMC1 protein (SMC1A or SMC1B) and SMC3, which are attached via their hinge domain, and RAD21 which link them at their heads, and one STAG protein.</text>
</comment>
<dbReference type="GO" id="GO:0007059">
    <property type="term" value="P:chromosome segregation"/>
    <property type="evidence" value="ECO:0007669"/>
    <property type="project" value="UniProtKB-KW"/>
</dbReference>
<evidence type="ECO:0000256" key="1">
    <source>
        <dbReference type="ARBA" id="ARBA00005486"/>
    </source>
</evidence>
<keyword evidence="2" id="KW-0159">Chromosome partition</keyword>
<dbReference type="InterPro" id="IPR016024">
    <property type="entry name" value="ARM-type_fold"/>
</dbReference>
<evidence type="ECO:0000313" key="5">
    <source>
        <dbReference type="Ensembl" id="ENSGWIP00000016732.1"/>
    </source>
</evidence>
<evidence type="ECO:0000259" key="4">
    <source>
        <dbReference type="PROSITE" id="PS51425"/>
    </source>
</evidence>
<proteinExistence type="inferred from homology"/>